<reference evidence="1 2" key="1">
    <citation type="submission" date="2016-06" db="EMBL/GenBank/DDBJ databases">
        <title>Acetobacter pasteurianus NBRC 3278 whole genome sequencing project.</title>
        <authorList>
            <person name="Matsutani M."/>
            <person name="Shiwa Y."/>
            <person name="Okamoto-Kainuma A."/>
            <person name="Ishikawa M."/>
            <person name="Koizumi Y."/>
            <person name="Yoshikawa H."/>
            <person name="Yakushi T."/>
            <person name="Matsushita K."/>
        </authorList>
    </citation>
    <scope>NUCLEOTIDE SEQUENCE [LARGE SCALE GENOMIC DNA]</scope>
    <source>
        <strain evidence="1 2">NBRC 3278</strain>
    </source>
</reference>
<comment type="caution">
    <text evidence="1">The sequence shown here is derived from an EMBL/GenBank/DDBJ whole genome shotgun (WGS) entry which is preliminary data.</text>
</comment>
<dbReference type="RefSeq" id="WP_259328733.1">
    <property type="nucleotide sequence ID" value="NZ_BDEV01000075.1"/>
</dbReference>
<name>A0A401X4Y2_ACEPA</name>
<proteinExistence type="predicted"/>
<sequence length="96" mass="11168">MFESWKSWVDDPTKRLFDYENIAFPHEQYDPEPVFETTIGVLTGEIENYRNVEPKEIIGQQKEQLEAVWSQKVTEGLGKRPALVQKAYDIRPGTPI</sequence>
<dbReference type="EMBL" id="BDEV01000075">
    <property type="protein sequence ID" value="GCD62807.1"/>
    <property type="molecule type" value="Genomic_DNA"/>
</dbReference>
<protein>
    <submittedName>
        <fullName evidence="1">Uncharacterized protein</fullName>
    </submittedName>
</protein>
<accession>A0A401X4Y2</accession>
<keyword evidence="2" id="KW-1185">Reference proteome</keyword>
<dbReference type="Proteomes" id="UP000287385">
    <property type="component" value="Unassembled WGS sequence"/>
</dbReference>
<evidence type="ECO:0000313" key="1">
    <source>
        <dbReference type="EMBL" id="GCD62807.1"/>
    </source>
</evidence>
<gene>
    <name evidence="1" type="ORF">NBRC3278_1900</name>
</gene>
<dbReference type="AlphaFoldDB" id="A0A401X4Y2"/>
<organism evidence="1 2">
    <name type="scientific">Acetobacter pasteurianus NBRC 3278</name>
    <dbReference type="NCBI Taxonomy" id="1226660"/>
    <lineage>
        <taxon>Bacteria</taxon>
        <taxon>Pseudomonadati</taxon>
        <taxon>Pseudomonadota</taxon>
        <taxon>Alphaproteobacteria</taxon>
        <taxon>Acetobacterales</taxon>
        <taxon>Acetobacteraceae</taxon>
        <taxon>Acetobacter</taxon>
    </lineage>
</organism>
<evidence type="ECO:0000313" key="2">
    <source>
        <dbReference type="Proteomes" id="UP000287385"/>
    </source>
</evidence>